<dbReference type="AlphaFoldDB" id="A0AAV4A9U3"/>
<keyword evidence="1" id="KW-0808">Transferase</keyword>
<dbReference type="GO" id="GO:0003964">
    <property type="term" value="F:RNA-directed DNA polymerase activity"/>
    <property type="evidence" value="ECO:0007669"/>
    <property type="project" value="UniProtKB-KW"/>
</dbReference>
<dbReference type="EMBL" id="BLXT01003746">
    <property type="protein sequence ID" value="GFO05076.1"/>
    <property type="molecule type" value="Genomic_DNA"/>
</dbReference>
<organism evidence="1 2">
    <name type="scientific">Plakobranchus ocellatus</name>
    <dbReference type="NCBI Taxonomy" id="259542"/>
    <lineage>
        <taxon>Eukaryota</taxon>
        <taxon>Metazoa</taxon>
        <taxon>Spiralia</taxon>
        <taxon>Lophotrochozoa</taxon>
        <taxon>Mollusca</taxon>
        <taxon>Gastropoda</taxon>
        <taxon>Heterobranchia</taxon>
        <taxon>Euthyneura</taxon>
        <taxon>Panpulmonata</taxon>
        <taxon>Sacoglossa</taxon>
        <taxon>Placobranchoidea</taxon>
        <taxon>Plakobranchidae</taxon>
        <taxon>Plakobranchus</taxon>
    </lineage>
</organism>
<dbReference type="Proteomes" id="UP000735302">
    <property type="component" value="Unassembled WGS sequence"/>
</dbReference>
<gene>
    <name evidence="1" type="ORF">PoB_003158100</name>
</gene>
<reference evidence="1 2" key="1">
    <citation type="journal article" date="2021" name="Elife">
        <title>Chloroplast acquisition without the gene transfer in kleptoplastic sea slugs, Plakobranchus ocellatus.</title>
        <authorList>
            <person name="Maeda T."/>
            <person name="Takahashi S."/>
            <person name="Yoshida T."/>
            <person name="Shimamura S."/>
            <person name="Takaki Y."/>
            <person name="Nagai Y."/>
            <person name="Toyoda A."/>
            <person name="Suzuki Y."/>
            <person name="Arimoto A."/>
            <person name="Ishii H."/>
            <person name="Satoh N."/>
            <person name="Nishiyama T."/>
            <person name="Hasebe M."/>
            <person name="Maruyama T."/>
            <person name="Minagawa J."/>
            <person name="Obokata J."/>
            <person name="Shigenobu S."/>
        </authorList>
    </citation>
    <scope>NUCLEOTIDE SEQUENCE [LARGE SCALE GENOMIC DNA]</scope>
</reference>
<sequence>MKFIARRGPCGLGCGHSHLLKALPHTNPVQVGLRQCVHGSVKKHVLRALDPVHHQGVRIVLGAFRTPPIKSLYDEAGEPSLEHRRTKLAFNCTKIKVFNAQSVPQHCI</sequence>
<name>A0AAV4A9U3_9GAST</name>
<evidence type="ECO:0000313" key="2">
    <source>
        <dbReference type="Proteomes" id="UP000735302"/>
    </source>
</evidence>
<accession>A0AAV4A9U3</accession>
<protein>
    <submittedName>
        <fullName evidence="1">RNA-directed DNA polymerase from mobile element jockey</fullName>
    </submittedName>
</protein>
<keyword evidence="2" id="KW-1185">Reference proteome</keyword>
<keyword evidence="1" id="KW-0695">RNA-directed DNA polymerase</keyword>
<keyword evidence="1" id="KW-0548">Nucleotidyltransferase</keyword>
<proteinExistence type="predicted"/>
<comment type="caution">
    <text evidence="1">The sequence shown here is derived from an EMBL/GenBank/DDBJ whole genome shotgun (WGS) entry which is preliminary data.</text>
</comment>
<evidence type="ECO:0000313" key="1">
    <source>
        <dbReference type="EMBL" id="GFO05076.1"/>
    </source>
</evidence>